<feature type="domain" description="TRNA-binding" evidence="17">
    <location>
        <begin position="573"/>
        <end position="675"/>
    </location>
</feature>
<dbReference type="InterPro" id="IPR001412">
    <property type="entry name" value="aa-tRNA-synth_I_CS"/>
</dbReference>
<dbReference type="PANTHER" id="PTHR45765:SF1">
    <property type="entry name" value="METHIONINE--TRNA LIGASE, CYTOPLASMIC"/>
    <property type="match status" value="1"/>
</dbReference>
<dbReference type="NCBIfam" id="TIGR00398">
    <property type="entry name" value="metG"/>
    <property type="match status" value="1"/>
</dbReference>
<keyword evidence="7 16" id="KW-0436">Ligase</keyword>
<dbReference type="PROSITE" id="PS00178">
    <property type="entry name" value="AA_TRNA_LIGASE_I"/>
    <property type="match status" value="1"/>
</dbReference>
<dbReference type="GO" id="GO:0004825">
    <property type="term" value="F:methionine-tRNA ligase activity"/>
    <property type="evidence" value="ECO:0007669"/>
    <property type="project" value="UniProtKB-UniRule"/>
</dbReference>
<feature type="binding site" evidence="16">
    <location>
        <position position="162"/>
    </location>
    <ligand>
        <name>Zn(2+)</name>
        <dbReference type="ChEBI" id="CHEBI:29105"/>
    </ligand>
</feature>
<keyword evidence="14 16" id="KW-0030">Aminoacyl-tRNA synthetase</keyword>
<keyword evidence="6 16" id="KW-0820">tRNA-binding</keyword>
<evidence type="ECO:0000313" key="19">
    <source>
        <dbReference type="Proteomes" id="UP000216001"/>
    </source>
</evidence>
<dbReference type="NCBIfam" id="TIGR00399">
    <property type="entry name" value="metG_C_term"/>
    <property type="match status" value="1"/>
</dbReference>
<dbReference type="PROSITE" id="PS50886">
    <property type="entry name" value="TRBD"/>
    <property type="match status" value="1"/>
</dbReference>
<proteinExistence type="inferred from homology"/>
<dbReference type="GO" id="GO:0005524">
    <property type="term" value="F:ATP binding"/>
    <property type="evidence" value="ECO:0007669"/>
    <property type="project" value="UniProtKB-UniRule"/>
</dbReference>
<sequence>MSQVANKLLVTCALPYANGSIHLGHILEHIQADIWVRYQRMRGKEVHFICADDAHGTPIMLKAQQLGVTPEEMIAAVNQEHQNDFAGFAISYDNYHSTHSEENKVLSELIYGKLKNNGFIKNRTISQLFDPEKGMFLPDRFVKGTCPKCKAEDQYGDNCEVCSATYSPTELINPRSVISGATPVMRDSEHFFFDLPAFSDMLQAWTRSGALQEQVANKMQEWFESGLQQWDITRDAPYFGFEIPDAPGKYFYVWLDAPIGYMGSFKNLCDKRGDLDFDEFWNKNSKTDLYHFIGKDIVYFHSLFWPAMLEGSQYRKPTNLFVHGYVTVNGAKMSKSRGTFITARSYLDHLDADCLRYYYAAKLSSRIDDIDFNLEDFVQRVNSDIVNKVVNLASRNAGFIAKRFDGKLSANLAEPELYQQFIDAAKVIGEDYNNREYNKAIREIMALADIANRYVDEKAPWVVAKQEGKDQELQDICSMGINLFRVLMTYLKPVLPGLTKRAEAFLNSELSWDAINAPLLNHSVAPFKALFNRIEMAKVDAMVEASKESIKPVQQLTGPLADDPIQETITFDDFAKIDLRIALIKQADFVEGSDKLLKLQLDIGGETRQVFSGIRSAYPDPKALEGRLTVMVANLAPRKMRFGVSEGMVMAAGPGGKDIFLLSPDSGAQPGMQVK</sequence>
<keyword evidence="10 16" id="KW-0862">Zinc</keyword>
<feature type="binding site" evidence="16">
    <location>
        <position position="149"/>
    </location>
    <ligand>
        <name>Zn(2+)</name>
        <dbReference type="ChEBI" id="CHEBI:29105"/>
    </ligand>
</feature>
<feature type="binding site" evidence="16">
    <location>
        <position position="159"/>
    </location>
    <ligand>
        <name>Zn(2+)</name>
        <dbReference type="ChEBI" id="CHEBI:29105"/>
    </ligand>
</feature>
<evidence type="ECO:0000256" key="12">
    <source>
        <dbReference type="ARBA" id="ARBA00022884"/>
    </source>
</evidence>
<dbReference type="PRINTS" id="PR01041">
    <property type="entry name" value="TRNASYNTHMET"/>
</dbReference>
<dbReference type="EMBL" id="NOWC01000002">
    <property type="protein sequence ID" value="OZS76016.1"/>
    <property type="molecule type" value="Genomic_DNA"/>
</dbReference>
<dbReference type="FunFam" id="2.20.28.20:FF:000001">
    <property type="entry name" value="Methionine--tRNA ligase"/>
    <property type="match status" value="1"/>
</dbReference>
<keyword evidence="11 16" id="KW-0067">ATP-binding</keyword>
<dbReference type="SUPFAM" id="SSF50249">
    <property type="entry name" value="Nucleic acid-binding proteins"/>
    <property type="match status" value="1"/>
</dbReference>
<comment type="function">
    <text evidence="1 16">Is required not only for elongation of protein synthesis but also for the initiation of all mRNA translation through initiator tRNA(fMet) aminoacylation.</text>
</comment>
<evidence type="ECO:0000256" key="2">
    <source>
        <dbReference type="ARBA" id="ARBA00004496"/>
    </source>
</evidence>
<feature type="short sequence motif" description="'HIGH' region" evidence="16">
    <location>
        <begin position="15"/>
        <end position="25"/>
    </location>
</feature>
<dbReference type="Pfam" id="PF09334">
    <property type="entry name" value="tRNA-synt_1g"/>
    <property type="match status" value="1"/>
</dbReference>
<dbReference type="InterPro" id="IPR009080">
    <property type="entry name" value="tRNAsynth_Ia_anticodon-bd"/>
</dbReference>
<keyword evidence="5 16" id="KW-0963">Cytoplasm</keyword>
<dbReference type="FunFam" id="1.10.730.10:FF:000005">
    <property type="entry name" value="Methionine--tRNA ligase"/>
    <property type="match status" value="1"/>
</dbReference>
<dbReference type="HAMAP" id="MF_00098">
    <property type="entry name" value="Met_tRNA_synth_type1"/>
    <property type="match status" value="1"/>
</dbReference>
<keyword evidence="8 16" id="KW-0479">Metal-binding</keyword>
<evidence type="ECO:0000256" key="4">
    <source>
        <dbReference type="ARBA" id="ARBA00011738"/>
    </source>
</evidence>
<dbReference type="SUPFAM" id="SSF57770">
    <property type="entry name" value="Methionyl-tRNA synthetase (MetRS), Zn-domain"/>
    <property type="match status" value="1"/>
</dbReference>
<dbReference type="CDD" id="cd02800">
    <property type="entry name" value="tRNA_bind_EcMetRS_like"/>
    <property type="match status" value="1"/>
</dbReference>
<dbReference type="Proteomes" id="UP000216001">
    <property type="component" value="Unassembled WGS sequence"/>
</dbReference>
<name>A0A264VXF1_PRORE</name>
<dbReference type="GO" id="GO:0000049">
    <property type="term" value="F:tRNA binding"/>
    <property type="evidence" value="ECO:0007669"/>
    <property type="project" value="UniProtKB-UniRule"/>
</dbReference>
<dbReference type="SUPFAM" id="SSF52374">
    <property type="entry name" value="Nucleotidylyl transferase"/>
    <property type="match status" value="1"/>
</dbReference>
<dbReference type="GO" id="GO:0006431">
    <property type="term" value="P:methionyl-tRNA aminoacylation"/>
    <property type="evidence" value="ECO:0007669"/>
    <property type="project" value="UniProtKB-UniRule"/>
</dbReference>
<keyword evidence="12 16" id="KW-0694">RNA-binding</keyword>
<dbReference type="InterPro" id="IPR023458">
    <property type="entry name" value="Met-tRNA_ligase_1"/>
</dbReference>
<keyword evidence="9 16" id="KW-0547">Nucleotide-binding</keyword>
<dbReference type="Pfam" id="PF19303">
    <property type="entry name" value="Anticodon_3"/>
    <property type="match status" value="1"/>
</dbReference>
<evidence type="ECO:0000256" key="9">
    <source>
        <dbReference type="ARBA" id="ARBA00022741"/>
    </source>
</evidence>
<dbReference type="Gene3D" id="3.40.50.620">
    <property type="entry name" value="HUPs"/>
    <property type="match status" value="1"/>
</dbReference>
<comment type="subunit">
    <text evidence="4 16">Homodimer.</text>
</comment>
<dbReference type="InterPro" id="IPR004495">
    <property type="entry name" value="Met-tRNA-synth_bsu_C"/>
</dbReference>
<evidence type="ECO:0000256" key="16">
    <source>
        <dbReference type="HAMAP-Rule" id="MF_00098"/>
    </source>
</evidence>
<comment type="cofactor">
    <cofactor evidence="16">
        <name>Zn(2+)</name>
        <dbReference type="ChEBI" id="CHEBI:29105"/>
    </cofactor>
    <text evidence="16">Binds 1 zinc ion per subunit.</text>
</comment>
<feature type="short sequence motif" description="'KMSKS' region" evidence="16">
    <location>
        <begin position="332"/>
        <end position="336"/>
    </location>
</feature>
<evidence type="ECO:0000256" key="15">
    <source>
        <dbReference type="ARBA" id="ARBA00047364"/>
    </source>
</evidence>
<evidence type="ECO:0000256" key="1">
    <source>
        <dbReference type="ARBA" id="ARBA00003314"/>
    </source>
</evidence>
<dbReference type="InterPro" id="IPR029038">
    <property type="entry name" value="MetRS_Zn"/>
</dbReference>
<keyword evidence="13 16" id="KW-0648">Protein biosynthesis</keyword>
<evidence type="ECO:0000259" key="17">
    <source>
        <dbReference type="PROSITE" id="PS50886"/>
    </source>
</evidence>
<dbReference type="CDD" id="cd07957">
    <property type="entry name" value="Anticodon_Ia_Met"/>
    <property type="match status" value="1"/>
</dbReference>
<evidence type="ECO:0000313" key="18">
    <source>
        <dbReference type="EMBL" id="OZS76016.1"/>
    </source>
</evidence>
<reference evidence="18 19" key="1">
    <citation type="submission" date="2017-07" db="EMBL/GenBank/DDBJ databases">
        <title>blaIMP-27 on transferable plasmids in Proteus mirabilis and Providencia rettgeri.</title>
        <authorList>
            <person name="Potter R."/>
        </authorList>
    </citation>
    <scope>NUCLEOTIDE SEQUENCE [LARGE SCALE GENOMIC DNA]</scope>
    <source>
        <strain evidence="18 19">PR1</strain>
    </source>
</reference>
<dbReference type="AlphaFoldDB" id="A0A264VXF1"/>
<comment type="subcellular location">
    <subcellularLocation>
        <location evidence="2 16">Cytoplasm</location>
    </subcellularLocation>
</comment>
<dbReference type="NCBIfam" id="NF001100">
    <property type="entry name" value="PRK00133.1"/>
    <property type="match status" value="1"/>
</dbReference>
<evidence type="ECO:0000256" key="8">
    <source>
        <dbReference type="ARBA" id="ARBA00022723"/>
    </source>
</evidence>
<accession>A0A264VXF1</accession>
<dbReference type="InterPro" id="IPR014729">
    <property type="entry name" value="Rossmann-like_a/b/a_fold"/>
</dbReference>
<organism evidence="18 19">
    <name type="scientific">Providencia rettgeri</name>
    <dbReference type="NCBI Taxonomy" id="587"/>
    <lineage>
        <taxon>Bacteria</taxon>
        <taxon>Pseudomonadati</taxon>
        <taxon>Pseudomonadota</taxon>
        <taxon>Gammaproteobacteria</taxon>
        <taxon>Enterobacterales</taxon>
        <taxon>Morganellaceae</taxon>
        <taxon>Providencia</taxon>
    </lineage>
</organism>
<dbReference type="InterPro" id="IPR033911">
    <property type="entry name" value="MetRS_core"/>
</dbReference>
<evidence type="ECO:0000256" key="6">
    <source>
        <dbReference type="ARBA" id="ARBA00022555"/>
    </source>
</evidence>
<comment type="caution">
    <text evidence="18">The sequence shown here is derived from an EMBL/GenBank/DDBJ whole genome shotgun (WGS) entry which is preliminary data.</text>
</comment>
<dbReference type="CDD" id="cd00814">
    <property type="entry name" value="MetRS_core"/>
    <property type="match status" value="1"/>
</dbReference>
<evidence type="ECO:0000256" key="5">
    <source>
        <dbReference type="ARBA" id="ARBA00022490"/>
    </source>
</evidence>
<dbReference type="PANTHER" id="PTHR45765">
    <property type="entry name" value="METHIONINE--TRNA LIGASE"/>
    <property type="match status" value="1"/>
</dbReference>
<dbReference type="RefSeq" id="WP_094960636.1">
    <property type="nucleotide sequence ID" value="NZ_NOWC01000002.1"/>
</dbReference>
<evidence type="ECO:0000256" key="14">
    <source>
        <dbReference type="ARBA" id="ARBA00023146"/>
    </source>
</evidence>
<gene>
    <name evidence="16 18" type="primary">metG</name>
    <name evidence="18" type="ORF">CHI95_02255</name>
</gene>
<dbReference type="SUPFAM" id="SSF47323">
    <property type="entry name" value="Anticodon-binding domain of a subclass of class I aminoacyl-tRNA synthetases"/>
    <property type="match status" value="1"/>
</dbReference>
<dbReference type="GO" id="GO:0005829">
    <property type="term" value="C:cytosol"/>
    <property type="evidence" value="ECO:0007669"/>
    <property type="project" value="TreeGrafter"/>
</dbReference>
<dbReference type="Pfam" id="PF01588">
    <property type="entry name" value="tRNA_bind"/>
    <property type="match status" value="1"/>
</dbReference>
<evidence type="ECO:0000256" key="3">
    <source>
        <dbReference type="ARBA" id="ARBA00008258"/>
    </source>
</evidence>
<feature type="binding site" evidence="16">
    <location>
        <position position="335"/>
    </location>
    <ligand>
        <name>ATP</name>
        <dbReference type="ChEBI" id="CHEBI:30616"/>
    </ligand>
</feature>
<dbReference type="InterPro" id="IPR002547">
    <property type="entry name" value="tRNA-bd_dom"/>
</dbReference>
<protein>
    <recommendedName>
        <fullName evidence="16">Methionine--tRNA ligase</fullName>
        <ecNumber evidence="16">6.1.1.10</ecNumber>
    </recommendedName>
    <alternativeName>
        <fullName evidence="16">Methionyl-tRNA synthetase</fullName>
        <shortName evidence="16">MetRS</shortName>
    </alternativeName>
</protein>
<evidence type="ECO:0000256" key="11">
    <source>
        <dbReference type="ARBA" id="ARBA00022840"/>
    </source>
</evidence>
<feature type="binding site" evidence="16">
    <location>
        <position position="146"/>
    </location>
    <ligand>
        <name>Zn(2+)</name>
        <dbReference type="ChEBI" id="CHEBI:29105"/>
    </ligand>
</feature>
<evidence type="ECO:0000256" key="10">
    <source>
        <dbReference type="ARBA" id="ARBA00022833"/>
    </source>
</evidence>
<dbReference type="InterPro" id="IPR012340">
    <property type="entry name" value="NA-bd_OB-fold"/>
</dbReference>
<comment type="similarity">
    <text evidence="3 16">Belongs to the class-I aminoacyl-tRNA synthetase family. MetG type 1 subfamily.</text>
</comment>
<dbReference type="InterPro" id="IPR041872">
    <property type="entry name" value="Anticodon_Met"/>
</dbReference>
<dbReference type="Gene3D" id="2.40.50.140">
    <property type="entry name" value="Nucleic acid-binding proteins"/>
    <property type="match status" value="1"/>
</dbReference>
<dbReference type="FunFam" id="2.40.50.140:FF:000042">
    <property type="entry name" value="Methionine--tRNA ligase"/>
    <property type="match status" value="1"/>
</dbReference>
<dbReference type="GO" id="GO:0046872">
    <property type="term" value="F:metal ion binding"/>
    <property type="evidence" value="ECO:0007669"/>
    <property type="project" value="UniProtKB-KW"/>
</dbReference>
<dbReference type="STRING" id="587.RB151_012260"/>
<dbReference type="EC" id="6.1.1.10" evidence="16"/>
<dbReference type="Gene3D" id="1.10.730.10">
    <property type="entry name" value="Isoleucyl-tRNA Synthetase, Domain 1"/>
    <property type="match status" value="1"/>
</dbReference>
<dbReference type="Gene3D" id="2.20.28.20">
    <property type="entry name" value="Methionyl-tRNA synthetase, Zn-domain"/>
    <property type="match status" value="1"/>
</dbReference>
<dbReference type="InterPro" id="IPR015413">
    <property type="entry name" value="Methionyl/Leucyl_tRNA_Synth"/>
</dbReference>
<dbReference type="InterPro" id="IPR014758">
    <property type="entry name" value="Met-tRNA_synth"/>
</dbReference>
<comment type="catalytic activity">
    <reaction evidence="15 16">
        <text>tRNA(Met) + L-methionine + ATP = L-methionyl-tRNA(Met) + AMP + diphosphate</text>
        <dbReference type="Rhea" id="RHEA:13481"/>
        <dbReference type="Rhea" id="RHEA-COMP:9667"/>
        <dbReference type="Rhea" id="RHEA-COMP:9698"/>
        <dbReference type="ChEBI" id="CHEBI:30616"/>
        <dbReference type="ChEBI" id="CHEBI:33019"/>
        <dbReference type="ChEBI" id="CHEBI:57844"/>
        <dbReference type="ChEBI" id="CHEBI:78442"/>
        <dbReference type="ChEBI" id="CHEBI:78530"/>
        <dbReference type="ChEBI" id="CHEBI:456215"/>
        <dbReference type="EC" id="6.1.1.10"/>
    </reaction>
</comment>
<evidence type="ECO:0000256" key="13">
    <source>
        <dbReference type="ARBA" id="ARBA00022917"/>
    </source>
</evidence>
<evidence type="ECO:0000256" key="7">
    <source>
        <dbReference type="ARBA" id="ARBA00022598"/>
    </source>
</evidence>